<dbReference type="SUPFAM" id="SSF53955">
    <property type="entry name" value="Lysozyme-like"/>
    <property type="match status" value="1"/>
</dbReference>
<feature type="domain" description="Transglycosylase SLT" evidence="2">
    <location>
        <begin position="315"/>
        <end position="376"/>
    </location>
</feature>
<dbReference type="InterPro" id="IPR031304">
    <property type="entry name" value="SLT_2"/>
</dbReference>
<keyword evidence="4" id="KW-1185">Reference proteome</keyword>
<gene>
    <name evidence="3" type="ORF">EAS64_23320</name>
</gene>
<dbReference type="EMBL" id="RPFW01000004">
    <property type="protein sequence ID" value="TVZ03339.1"/>
    <property type="molecule type" value="Genomic_DNA"/>
</dbReference>
<dbReference type="PANTHER" id="PTHR30163:SF8">
    <property type="entry name" value="LYTIC MUREIN TRANSGLYCOSYLASE"/>
    <property type="match status" value="1"/>
</dbReference>
<dbReference type="GO" id="GO:0009253">
    <property type="term" value="P:peptidoglycan catabolic process"/>
    <property type="evidence" value="ECO:0007669"/>
    <property type="project" value="TreeGrafter"/>
</dbReference>
<name>A0A6P2BW32_9ACTN</name>
<reference evidence="3 4" key="1">
    <citation type="submission" date="2018-11" db="EMBL/GenBank/DDBJ databases">
        <title>Trebonia kvetii gen.nov., sp.nov., a novel acidophilic actinobacterium, and proposal of the new actinobacterial family Treboniaceae fam. nov.</title>
        <authorList>
            <person name="Rapoport D."/>
            <person name="Sagova-Mareckova M."/>
            <person name="Sedlacek I."/>
            <person name="Provaznik J."/>
            <person name="Kralova S."/>
            <person name="Pavlinic D."/>
            <person name="Benes V."/>
            <person name="Kopecky J."/>
        </authorList>
    </citation>
    <scope>NUCLEOTIDE SEQUENCE [LARGE SCALE GENOMIC DNA]</scope>
    <source>
        <strain evidence="3 4">15Tr583</strain>
    </source>
</reference>
<dbReference type="CDD" id="cd13399">
    <property type="entry name" value="Slt35-like"/>
    <property type="match status" value="1"/>
</dbReference>
<evidence type="ECO:0000313" key="3">
    <source>
        <dbReference type="EMBL" id="TVZ03339.1"/>
    </source>
</evidence>
<dbReference type="OrthoDB" id="9796191at2"/>
<dbReference type="Pfam" id="PF13406">
    <property type="entry name" value="SLT_2"/>
    <property type="match status" value="1"/>
</dbReference>
<evidence type="ECO:0000259" key="2">
    <source>
        <dbReference type="Pfam" id="PF13406"/>
    </source>
</evidence>
<proteinExistence type="predicted"/>
<sequence>MRLPTIRRRSLPTVAGGGLVAVAAAIAVCVAALSGASGGASDQSAGRTSAASAGRAARSATPADPASPASLASTASTPSGTGKPHGRASGLKGGNPTRLVVPDVIASVPGGVTRADLARLRKIDGVRAVLAIDGARITVNGKQLTVLAAPEAAFRPWTPPTTASSAQVWSAFRAGQLITTKKAAAGAKLVNGSDYPVSAATSTRITEGGTALLGVAGVDGVVNAAEGSKLGLVRNVAVLVNAPAADVTTLAGQVRAALGASAKVVRLVPVRVSTQLPVDSTPPTGRPTSYLQLFQESAAQYCPGLSWTVLAAIGQIESADGQNMGPSTAGALGPMQFLPSTWKIWGITGFGDTGKPDIMNPFDAVPSAARLLCADGAATGGDGLRRAIFGYNHANWYVDEVLTLAAEYAREFG</sequence>
<dbReference type="Proteomes" id="UP000460272">
    <property type="component" value="Unassembled WGS sequence"/>
</dbReference>
<protein>
    <submittedName>
        <fullName evidence="3">Lytic transglycosylase domain-containing protein</fullName>
    </submittedName>
</protein>
<organism evidence="3 4">
    <name type="scientific">Trebonia kvetii</name>
    <dbReference type="NCBI Taxonomy" id="2480626"/>
    <lineage>
        <taxon>Bacteria</taxon>
        <taxon>Bacillati</taxon>
        <taxon>Actinomycetota</taxon>
        <taxon>Actinomycetes</taxon>
        <taxon>Streptosporangiales</taxon>
        <taxon>Treboniaceae</taxon>
        <taxon>Trebonia</taxon>
    </lineage>
</organism>
<feature type="region of interest" description="Disordered" evidence="1">
    <location>
        <begin position="37"/>
        <end position="95"/>
    </location>
</feature>
<feature type="compositionally biased region" description="Low complexity" evidence="1">
    <location>
        <begin position="37"/>
        <end position="81"/>
    </location>
</feature>
<evidence type="ECO:0000256" key="1">
    <source>
        <dbReference type="SAM" id="MobiDB-lite"/>
    </source>
</evidence>
<dbReference type="InterPro" id="IPR023346">
    <property type="entry name" value="Lysozyme-like_dom_sf"/>
</dbReference>
<dbReference type="PANTHER" id="PTHR30163">
    <property type="entry name" value="MEMBRANE-BOUND LYTIC MUREIN TRANSGLYCOSYLASE B"/>
    <property type="match status" value="1"/>
</dbReference>
<dbReference type="AlphaFoldDB" id="A0A6P2BW32"/>
<dbReference type="InterPro" id="IPR043426">
    <property type="entry name" value="MltB-like"/>
</dbReference>
<dbReference type="GO" id="GO:0008933">
    <property type="term" value="F:peptidoglycan lytic transglycosylase activity"/>
    <property type="evidence" value="ECO:0007669"/>
    <property type="project" value="TreeGrafter"/>
</dbReference>
<comment type="caution">
    <text evidence="3">The sequence shown here is derived from an EMBL/GenBank/DDBJ whole genome shotgun (WGS) entry which is preliminary data.</text>
</comment>
<accession>A0A6P2BW32</accession>
<dbReference type="Gene3D" id="1.10.530.10">
    <property type="match status" value="1"/>
</dbReference>
<evidence type="ECO:0000313" key="4">
    <source>
        <dbReference type="Proteomes" id="UP000460272"/>
    </source>
</evidence>